<dbReference type="GO" id="GO:0032266">
    <property type="term" value="F:phosphatidylinositol-3-phosphate binding"/>
    <property type="evidence" value="ECO:0007669"/>
    <property type="project" value="TreeGrafter"/>
</dbReference>
<dbReference type="GO" id="GO:0005768">
    <property type="term" value="C:endosome"/>
    <property type="evidence" value="ECO:0007669"/>
    <property type="project" value="TreeGrafter"/>
</dbReference>
<proteinExistence type="inferred from homology"/>
<dbReference type="PANTHER" id="PTHR47554">
    <property type="entry name" value="SORTING NEXIN MVP1"/>
    <property type="match status" value="1"/>
</dbReference>
<dbReference type="GO" id="GO:0042147">
    <property type="term" value="P:retrograde transport, endosome to Golgi"/>
    <property type="evidence" value="ECO:0007669"/>
    <property type="project" value="InterPro"/>
</dbReference>
<dbReference type="InterPro" id="IPR001683">
    <property type="entry name" value="PX_dom"/>
</dbReference>
<evidence type="ECO:0000256" key="2">
    <source>
        <dbReference type="ARBA" id="ARBA00004287"/>
    </source>
</evidence>
<evidence type="ECO:0000313" key="13">
    <source>
        <dbReference type="Proteomes" id="UP000703269"/>
    </source>
</evidence>
<evidence type="ECO:0000256" key="4">
    <source>
        <dbReference type="ARBA" id="ARBA00010883"/>
    </source>
</evidence>
<dbReference type="InterPro" id="IPR011992">
    <property type="entry name" value="EF-hand-dom_pair"/>
</dbReference>
<dbReference type="GO" id="GO:0006623">
    <property type="term" value="P:protein targeting to vacuole"/>
    <property type="evidence" value="ECO:0007669"/>
    <property type="project" value="TreeGrafter"/>
</dbReference>
<dbReference type="SMART" id="SM00312">
    <property type="entry name" value="PX"/>
    <property type="match status" value="1"/>
</dbReference>
<evidence type="ECO:0000256" key="9">
    <source>
        <dbReference type="ARBA" id="ARBA00023136"/>
    </source>
</evidence>
<feature type="domain" description="PX" evidence="11">
    <location>
        <begin position="237"/>
        <end position="343"/>
    </location>
</feature>
<dbReference type="SUPFAM" id="SSF47473">
    <property type="entry name" value="EF-hand"/>
    <property type="match status" value="1"/>
</dbReference>
<evidence type="ECO:0000256" key="7">
    <source>
        <dbReference type="ARBA" id="ARBA00022490"/>
    </source>
</evidence>
<evidence type="ECO:0000256" key="10">
    <source>
        <dbReference type="SAM" id="MobiDB-lite"/>
    </source>
</evidence>
<sequence length="608" mass="66967">MFNTPRAAPSYGSNSANNFGASFMADNPLSNSIYDSDGLDPWSSAPSPAPPALPSSSATGGGSSFTSVIGEATVPSVYREAFAAVDTANVGETSVNALSRVLETSGLSATTIDKIVSLVSSRPRVSREEFFVALALVALAQSGRDLSIEMVAALAQENALPAPQLDIPAVAPSNSAFTNYQPEIRAPMPTRAYSEDPWSAPKLPNGPPPPAPTNGSLSNGLTSSISGTGLPSNWWRKQETVAVNILGQQGFILNRYLVYEVATDRAPPVPRRYSEFVILWDCLVRRYAFRLLPPLPPKRLGPDESFIEQRRRGLARFLNFVINHPIIKEDGLLAVFLTEPSFEAWRKHSAISYEEESASKRVDRVEEMSIPSDLEDKLAVVRGKISMLIEQWQKICILAERMIKRREAAAADTARLTNALKVVAEVNTKCWRGEECELCSGVRQGVSNVAAHTQQHGDALEHRARTLLYSTLEALKGQRDLYIATRDLFIRHDRLSGDQVDKMKKRVETNSLKLESVKQGQKPGWEVEADKLSGLIEKDQAGIAAALNRRVFIRASMWHELRVVLHNRENTLLTEAAKAFAREERDFSEGVTATWGRLVEALEPMPYE</sequence>
<dbReference type="Pfam" id="PF19566">
    <property type="entry name" value="Snx8_BAR_dom"/>
    <property type="match status" value="1"/>
</dbReference>
<dbReference type="Gene3D" id="1.20.1270.60">
    <property type="entry name" value="Arfaptin homology (AH) domain/BAR domain"/>
    <property type="match status" value="1"/>
</dbReference>
<keyword evidence="8" id="KW-0653">Protein transport</keyword>
<evidence type="ECO:0000256" key="1">
    <source>
        <dbReference type="ARBA" id="ARBA00002474"/>
    </source>
</evidence>
<dbReference type="Proteomes" id="UP000703269">
    <property type="component" value="Unassembled WGS sequence"/>
</dbReference>
<keyword evidence="13" id="KW-1185">Reference proteome</keyword>
<dbReference type="PROSITE" id="PS50195">
    <property type="entry name" value="PX"/>
    <property type="match status" value="1"/>
</dbReference>
<evidence type="ECO:0000313" key="12">
    <source>
        <dbReference type="EMBL" id="GJE91187.1"/>
    </source>
</evidence>
<dbReference type="PANTHER" id="PTHR47554:SF1">
    <property type="entry name" value="SORTING NEXIN MVP1"/>
    <property type="match status" value="1"/>
</dbReference>
<evidence type="ECO:0000256" key="5">
    <source>
        <dbReference type="ARBA" id="ARBA00014268"/>
    </source>
</evidence>
<comment type="similarity">
    <text evidence="4">Belongs to the sorting nexin family.</text>
</comment>
<keyword evidence="7" id="KW-0963">Cytoplasm</keyword>
<feature type="region of interest" description="Disordered" evidence="10">
    <location>
        <begin position="191"/>
        <end position="222"/>
    </location>
</feature>
<comment type="caution">
    <text evidence="12">The sequence shown here is derived from an EMBL/GenBank/DDBJ whole genome shotgun (WGS) entry which is preliminary data.</text>
</comment>
<name>A0A9P3GAR8_9APHY</name>
<reference evidence="12 13" key="1">
    <citation type="submission" date="2021-08" db="EMBL/GenBank/DDBJ databases">
        <title>Draft Genome Sequence of Phanerochaete sordida strain YK-624.</title>
        <authorList>
            <person name="Mori T."/>
            <person name="Dohra H."/>
            <person name="Suzuki T."/>
            <person name="Kawagishi H."/>
            <person name="Hirai H."/>
        </authorList>
    </citation>
    <scope>NUCLEOTIDE SEQUENCE [LARGE SCALE GENOMIC DNA]</scope>
    <source>
        <strain evidence="12 13">YK-624</strain>
    </source>
</reference>
<evidence type="ECO:0000259" key="11">
    <source>
        <dbReference type="PROSITE" id="PS50195"/>
    </source>
</evidence>
<evidence type="ECO:0000256" key="3">
    <source>
        <dbReference type="ARBA" id="ARBA00004496"/>
    </source>
</evidence>
<protein>
    <recommendedName>
        <fullName evidence="5">Sorting nexin MVP1</fullName>
    </recommendedName>
</protein>
<dbReference type="Gene3D" id="3.30.1520.10">
    <property type="entry name" value="Phox-like domain"/>
    <property type="match status" value="1"/>
</dbReference>
<dbReference type="CDD" id="cd07597">
    <property type="entry name" value="BAR_SNX8"/>
    <property type="match status" value="1"/>
</dbReference>
<dbReference type="Gene3D" id="1.10.238.10">
    <property type="entry name" value="EF-hand"/>
    <property type="match status" value="1"/>
</dbReference>
<dbReference type="InterPro" id="IPR028662">
    <property type="entry name" value="SNX8/Mvp1"/>
</dbReference>
<dbReference type="OrthoDB" id="10064318at2759"/>
<dbReference type="InterPro" id="IPR027267">
    <property type="entry name" value="AH/BAR_dom_sf"/>
</dbReference>
<dbReference type="SMART" id="SM00027">
    <property type="entry name" value="EH"/>
    <property type="match status" value="1"/>
</dbReference>
<evidence type="ECO:0000256" key="8">
    <source>
        <dbReference type="ARBA" id="ARBA00022927"/>
    </source>
</evidence>
<dbReference type="InterPro" id="IPR000261">
    <property type="entry name" value="EH_dom"/>
</dbReference>
<dbReference type="InterPro" id="IPR036871">
    <property type="entry name" value="PX_dom_sf"/>
</dbReference>
<dbReference type="InterPro" id="IPR045734">
    <property type="entry name" value="Snx8_BAR_dom"/>
</dbReference>
<feature type="region of interest" description="Disordered" evidence="10">
    <location>
        <begin position="40"/>
        <end position="60"/>
    </location>
</feature>
<accession>A0A9P3GAR8</accession>
<evidence type="ECO:0000256" key="6">
    <source>
        <dbReference type="ARBA" id="ARBA00022448"/>
    </source>
</evidence>
<gene>
    <name evidence="12" type="ORF">PsYK624_073360</name>
</gene>
<dbReference type="Pfam" id="PF00787">
    <property type="entry name" value="PX"/>
    <property type="match status" value="1"/>
</dbReference>
<dbReference type="AlphaFoldDB" id="A0A9P3GAR8"/>
<dbReference type="SUPFAM" id="SSF64268">
    <property type="entry name" value="PX domain"/>
    <property type="match status" value="1"/>
</dbReference>
<dbReference type="EMBL" id="BPQB01000020">
    <property type="protein sequence ID" value="GJE91187.1"/>
    <property type="molecule type" value="Genomic_DNA"/>
</dbReference>
<organism evidence="12 13">
    <name type="scientific">Phanerochaete sordida</name>
    <dbReference type="NCBI Taxonomy" id="48140"/>
    <lineage>
        <taxon>Eukaryota</taxon>
        <taxon>Fungi</taxon>
        <taxon>Dikarya</taxon>
        <taxon>Basidiomycota</taxon>
        <taxon>Agaricomycotina</taxon>
        <taxon>Agaricomycetes</taxon>
        <taxon>Polyporales</taxon>
        <taxon>Phanerochaetaceae</taxon>
        <taxon>Phanerochaete</taxon>
    </lineage>
</organism>
<dbReference type="GO" id="GO:0005829">
    <property type="term" value="C:cytosol"/>
    <property type="evidence" value="ECO:0007669"/>
    <property type="project" value="GOC"/>
</dbReference>
<comment type="subcellular location">
    <subcellularLocation>
        <location evidence="3">Cytoplasm</location>
    </subcellularLocation>
    <subcellularLocation>
        <location evidence="2">Membrane</location>
        <topology evidence="2">Peripheral membrane protein</topology>
        <orientation evidence="2">Cytoplasmic side</orientation>
    </subcellularLocation>
</comment>
<dbReference type="GO" id="GO:0016020">
    <property type="term" value="C:membrane"/>
    <property type="evidence" value="ECO:0007669"/>
    <property type="project" value="UniProtKB-SubCell"/>
</dbReference>
<comment type="function">
    <text evidence="1">Required for vacuolar protein sorting.</text>
</comment>
<keyword evidence="6" id="KW-0813">Transport</keyword>
<keyword evidence="9" id="KW-0472">Membrane</keyword>